<keyword evidence="7" id="KW-0503">Monooxygenase</keyword>
<name>A0AAF0DHJ1_9EURO</name>
<evidence type="ECO:0000256" key="3">
    <source>
        <dbReference type="ARBA" id="ARBA00022723"/>
    </source>
</evidence>
<reference evidence="8" key="1">
    <citation type="submission" date="2023-03" db="EMBL/GenBank/DDBJ databases">
        <title>Emydomyces testavorans Genome Sequence.</title>
        <authorList>
            <person name="Hoyer L."/>
        </authorList>
    </citation>
    <scope>NUCLEOTIDE SEQUENCE</scope>
    <source>
        <strain evidence="8">16-2883</strain>
    </source>
</reference>
<protein>
    <recommendedName>
        <fullName evidence="10">Cytochrome P450</fullName>
    </recommendedName>
</protein>
<gene>
    <name evidence="8" type="ORF">PRK78_003811</name>
</gene>
<dbReference type="PROSITE" id="PS00086">
    <property type="entry name" value="CYTOCHROME_P450"/>
    <property type="match status" value="1"/>
</dbReference>
<keyword evidence="6 7" id="KW-0349">Heme</keyword>
<evidence type="ECO:0000313" key="8">
    <source>
        <dbReference type="EMBL" id="WEW58343.1"/>
    </source>
</evidence>
<dbReference type="Gene3D" id="1.10.630.10">
    <property type="entry name" value="Cytochrome P450"/>
    <property type="match status" value="1"/>
</dbReference>
<dbReference type="GO" id="GO:0005506">
    <property type="term" value="F:iron ion binding"/>
    <property type="evidence" value="ECO:0007669"/>
    <property type="project" value="InterPro"/>
</dbReference>
<comment type="similarity">
    <text evidence="2 7">Belongs to the cytochrome P450 family.</text>
</comment>
<dbReference type="InterPro" id="IPR050121">
    <property type="entry name" value="Cytochrome_P450_monoxygenase"/>
</dbReference>
<evidence type="ECO:0000256" key="5">
    <source>
        <dbReference type="ARBA" id="ARBA00023004"/>
    </source>
</evidence>
<keyword evidence="3 6" id="KW-0479">Metal-binding</keyword>
<proteinExistence type="inferred from homology"/>
<dbReference type="SUPFAM" id="SSF48264">
    <property type="entry name" value="Cytochrome P450"/>
    <property type="match status" value="1"/>
</dbReference>
<keyword evidence="5 6" id="KW-0408">Iron</keyword>
<dbReference type="Pfam" id="PF00067">
    <property type="entry name" value="p450"/>
    <property type="match status" value="1"/>
</dbReference>
<comment type="cofactor">
    <cofactor evidence="1 6">
        <name>heme</name>
        <dbReference type="ChEBI" id="CHEBI:30413"/>
    </cofactor>
</comment>
<dbReference type="PANTHER" id="PTHR24305">
    <property type="entry name" value="CYTOCHROME P450"/>
    <property type="match status" value="1"/>
</dbReference>
<dbReference type="GO" id="GO:0004497">
    <property type="term" value="F:monooxygenase activity"/>
    <property type="evidence" value="ECO:0007669"/>
    <property type="project" value="UniProtKB-KW"/>
</dbReference>
<accession>A0AAF0DHJ1</accession>
<dbReference type="GO" id="GO:0016705">
    <property type="term" value="F:oxidoreductase activity, acting on paired donors, with incorporation or reduction of molecular oxygen"/>
    <property type="evidence" value="ECO:0007669"/>
    <property type="project" value="InterPro"/>
</dbReference>
<evidence type="ECO:0000256" key="1">
    <source>
        <dbReference type="ARBA" id="ARBA00001971"/>
    </source>
</evidence>
<dbReference type="Proteomes" id="UP001219355">
    <property type="component" value="Chromosome 2"/>
</dbReference>
<dbReference type="InterPro" id="IPR036396">
    <property type="entry name" value="Cyt_P450_sf"/>
</dbReference>
<dbReference type="PRINTS" id="PR00385">
    <property type="entry name" value="P450"/>
</dbReference>
<dbReference type="PRINTS" id="PR00465">
    <property type="entry name" value="EP450IV"/>
</dbReference>
<feature type="binding site" description="axial binding residue" evidence="6">
    <location>
        <position position="344"/>
    </location>
    <ligand>
        <name>heme</name>
        <dbReference type="ChEBI" id="CHEBI:30413"/>
    </ligand>
    <ligandPart>
        <name>Fe</name>
        <dbReference type="ChEBI" id="CHEBI:18248"/>
    </ligandPart>
</feature>
<dbReference type="AlphaFoldDB" id="A0AAF0DHJ1"/>
<evidence type="ECO:0000256" key="2">
    <source>
        <dbReference type="ARBA" id="ARBA00010617"/>
    </source>
</evidence>
<dbReference type="InterPro" id="IPR001128">
    <property type="entry name" value="Cyt_P450"/>
</dbReference>
<keyword evidence="9" id="KW-1185">Reference proteome</keyword>
<dbReference type="EMBL" id="CP120628">
    <property type="protein sequence ID" value="WEW58343.1"/>
    <property type="molecule type" value="Genomic_DNA"/>
</dbReference>
<evidence type="ECO:0008006" key="10">
    <source>
        <dbReference type="Google" id="ProtNLM"/>
    </source>
</evidence>
<dbReference type="GO" id="GO:0020037">
    <property type="term" value="F:heme binding"/>
    <property type="evidence" value="ECO:0007669"/>
    <property type="project" value="InterPro"/>
</dbReference>
<evidence type="ECO:0000256" key="4">
    <source>
        <dbReference type="ARBA" id="ARBA00023002"/>
    </source>
</evidence>
<evidence type="ECO:0000313" key="9">
    <source>
        <dbReference type="Proteomes" id="UP001219355"/>
    </source>
</evidence>
<evidence type="ECO:0000256" key="7">
    <source>
        <dbReference type="RuleBase" id="RU000461"/>
    </source>
</evidence>
<sequence length="363" mass="41180">MMSNIYSKSYLQASPQLAAASHRILVNRLFPILERHAETKEEVEVHELNSAITMDFITAYIFGLPSSTNFLEDVTTRRHWLDAYQSRKPFEFYHQEVPNVVAWAEMLKFPLIPNWCKKANSYMESWGLELCDNAEKYLSTTEIETQPTVYKQLKTSMIKQLSPIGGKSMDNKTSKQLRLEIACELYDQLTAGHETSATALTYLYWELSKNPDLQRELCKELKGLSPPIKGPAIAGALPELPQAKDIDELPLLHAIIMETLRLHAPIPGIQPRVTPPPTSSLSGYDQIPPNTRVSAQAYSLHRNPDVFPEPESWIPKRWLKPSDGPEMESMKRWFWAFGSGGRMCVGSNFALQGAPPMYNLLLE</sequence>
<dbReference type="InterPro" id="IPR017972">
    <property type="entry name" value="Cyt_P450_CS"/>
</dbReference>
<organism evidence="8 9">
    <name type="scientific">Emydomyces testavorans</name>
    <dbReference type="NCBI Taxonomy" id="2070801"/>
    <lineage>
        <taxon>Eukaryota</taxon>
        <taxon>Fungi</taxon>
        <taxon>Dikarya</taxon>
        <taxon>Ascomycota</taxon>
        <taxon>Pezizomycotina</taxon>
        <taxon>Eurotiomycetes</taxon>
        <taxon>Eurotiomycetidae</taxon>
        <taxon>Onygenales</taxon>
        <taxon>Nannizziopsiaceae</taxon>
        <taxon>Emydomyces</taxon>
    </lineage>
</organism>
<dbReference type="InterPro" id="IPR002403">
    <property type="entry name" value="Cyt_P450_E_grp-IV"/>
</dbReference>
<evidence type="ECO:0000256" key="6">
    <source>
        <dbReference type="PIRSR" id="PIRSR602403-1"/>
    </source>
</evidence>
<dbReference type="PANTHER" id="PTHR24305:SF166">
    <property type="entry name" value="CYTOCHROME P450 12A4, MITOCHONDRIAL-RELATED"/>
    <property type="match status" value="1"/>
</dbReference>
<keyword evidence="4 7" id="KW-0560">Oxidoreductase</keyword>